<feature type="compositionally biased region" description="Polar residues" evidence="3">
    <location>
        <begin position="851"/>
        <end position="870"/>
    </location>
</feature>
<keyword evidence="2" id="KW-0539">Nucleus</keyword>
<evidence type="ECO:0000256" key="2">
    <source>
        <dbReference type="ARBA" id="ARBA00023242"/>
    </source>
</evidence>
<dbReference type="Proteomes" id="UP001305779">
    <property type="component" value="Unassembled WGS sequence"/>
</dbReference>
<proteinExistence type="predicted"/>
<evidence type="ECO:0000259" key="4">
    <source>
        <dbReference type="PROSITE" id="PS50048"/>
    </source>
</evidence>
<dbReference type="InterPro" id="IPR021858">
    <property type="entry name" value="Fun_TF"/>
</dbReference>
<dbReference type="CDD" id="cd00067">
    <property type="entry name" value="GAL4"/>
    <property type="match status" value="1"/>
</dbReference>
<dbReference type="Pfam" id="PF11951">
    <property type="entry name" value="Fungal_trans_2"/>
    <property type="match status" value="1"/>
</dbReference>
<feature type="domain" description="Zn(2)-C6 fungal-type" evidence="4">
    <location>
        <begin position="42"/>
        <end position="70"/>
    </location>
</feature>
<dbReference type="InterPro" id="IPR001138">
    <property type="entry name" value="Zn2Cys6_DnaBD"/>
</dbReference>
<name>A0ABR0EDK3_ZASCE</name>
<evidence type="ECO:0000256" key="3">
    <source>
        <dbReference type="SAM" id="MobiDB-lite"/>
    </source>
</evidence>
<feature type="region of interest" description="Disordered" evidence="3">
    <location>
        <begin position="774"/>
        <end position="832"/>
    </location>
</feature>
<evidence type="ECO:0000313" key="6">
    <source>
        <dbReference type="Proteomes" id="UP001305779"/>
    </source>
</evidence>
<gene>
    <name evidence="5" type="ORF">PRZ48_009874</name>
</gene>
<dbReference type="Gene3D" id="4.10.240.10">
    <property type="entry name" value="Zn(2)-C6 fungal-type DNA-binding domain"/>
    <property type="match status" value="1"/>
</dbReference>
<dbReference type="Pfam" id="PF00172">
    <property type="entry name" value="Zn_clus"/>
    <property type="match status" value="1"/>
</dbReference>
<evidence type="ECO:0000313" key="5">
    <source>
        <dbReference type="EMBL" id="KAK4499361.1"/>
    </source>
</evidence>
<dbReference type="PROSITE" id="PS00463">
    <property type="entry name" value="ZN2_CY6_FUNGAL_1"/>
    <property type="match status" value="1"/>
</dbReference>
<accession>A0ABR0EDK3</accession>
<evidence type="ECO:0000256" key="1">
    <source>
        <dbReference type="ARBA" id="ARBA00004123"/>
    </source>
</evidence>
<protein>
    <recommendedName>
        <fullName evidence="4">Zn(2)-C6 fungal-type domain-containing protein</fullName>
    </recommendedName>
</protein>
<organism evidence="5 6">
    <name type="scientific">Zasmidium cellare</name>
    <name type="common">Wine cellar mold</name>
    <name type="synonym">Racodium cellare</name>
    <dbReference type="NCBI Taxonomy" id="395010"/>
    <lineage>
        <taxon>Eukaryota</taxon>
        <taxon>Fungi</taxon>
        <taxon>Dikarya</taxon>
        <taxon>Ascomycota</taxon>
        <taxon>Pezizomycotina</taxon>
        <taxon>Dothideomycetes</taxon>
        <taxon>Dothideomycetidae</taxon>
        <taxon>Mycosphaerellales</taxon>
        <taxon>Mycosphaerellaceae</taxon>
        <taxon>Zasmidium</taxon>
    </lineage>
</organism>
<dbReference type="SUPFAM" id="SSF57701">
    <property type="entry name" value="Zn2/Cys6 DNA-binding domain"/>
    <property type="match status" value="1"/>
</dbReference>
<feature type="compositionally biased region" description="Pro residues" evidence="3">
    <location>
        <begin position="816"/>
        <end position="826"/>
    </location>
</feature>
<dbReference type="SMART" id="SM00066">
    <property type="entry name" value="GAL4"/>
    <property type="match status" value="1"/>
</dbReference>
<comment type="caution">
    <text evidence="5">The sequence shown here is derived from an EMBL/GenBank/DDBJ whole genome shotgun (WGS) entry which is preliminary data.</text>
</comment>
<comment type="subcellular location">
    <subcellularLocation>
        <location evidence="1">Nucleus</location>
    </subcellularLocation>
</comment>
<dbReference type="PANTHER" id="PTHR37534">
    <property type="entry name" value="TRANSCRIPTIONAL ACTIVATOR PROTEIN UGA3"/>
    <property type="match status" value="1"/>
</dbReference>
<keyword evidence="6" id="KW-1185">Reference proteome</keyword>
<dbReference type="EMBL" id="JAXOVC010000007">
    <property type="protein sequence ID" value="KAK4499361.1"/>
    <property type="molecule type" value="Genomic_DNA"/>
</dbReference>
<dbReference type="InterPro" id="IPR036864">
    <property type="entry name" value="Zn2-C6_fun-type_DNA-bd_sf"/>
</dbReference>
<feature type="compositionally biased region" description="Pro residues" evidence="3">
    <location>
        <begin position="789"/>
        <end position="802"/>
    </location>
</feature>
<dbReference type="PROSITE" id="PS50048">
    <property type="entry name" value="ZN2_CY6_FUNGAL_2"/>
    <property type="match status" value="1"/>
</dbReference>
<dbReference type="PANTHER" id="PTHR37534:SF23">
    <property type="entry name" value="ZN(II)2CYS6 TRANSCRIPTION FACTOR (EUROFUNG)"/>
    <property type="match status" value="1"/>
</dbReference>
<feature type="region of interest" description="Disordered" evidence="3">
    <location>
        <begin position="847"/>
        <end position="877"/>
    </location>
</feature>
<reference evidence="5 6" key="1">
    <citation type="journal article" date="2023" name="G3 (Bethesda)">
        <title>A chromosome-level genome assembly of Zasmidium syzygii isolated from banana leaves.</title>
        <authorList>
            <person name="van Westerhoven A.C."/>
            <person name="Mehrabi R."/>
            <person name="Talebi R."/>
            <person name="Steentjes M.B.F."/>
            <person name="Corcolon B."/>
            <person name="Chong P.A."/>
            <person name="Kema G.H.J."/>
            <person name="Seidl M.F."/>
        </authorList>
    </citation>
    <scope>NUCLEOTIDE SEQUENCE [LARGE SCALE GENOMIC DNA]</scope>
    <source>
        <strain evidence="5 6">P124</strain>
    </source>
</reference>
<sequence>MAPSIKTEDYGSDDRKLSIAADTSAAEAALKAKLSRKRTKTGCLTCRKRRIKCGEERPVCRNCIKSKRYCEGYNQRVVFKPPTFDYQPVANGAAHITFQAGPLQVPPASHHEQQPSVLDPSVYGQLRPRPAEHQNVRVWDGHLQQYVDLPYQQHVPQGFPMQSVEYAHPPHPVAQAMPGAPQAPTFHPSEHFAGPSPQGANFVQQILPDGRVSVGTLPLQQPQFAPSSAHVTFAQPPVSYHGPPPVTTLPAEYVAQAYEQPPAVTEHFSHERFQQSPDAVPTHMWQDAKPQVNRGYEMVEGPPLSTTSSRTMSFSQTPVMPTQQQWTPISQGAPNALPPGSGPPVSNAYFPEATQPASATSYSYASQLTPEYYEHEGHAPTVHTTTDVLNAAAVEMQDDDYYDVASDEEVDVALDTSPSQAQKQQRTLGRILAHNKISVADLQARRYDTFIYAGILDHYRVDEVASPLRNPATARVFAHFVSATGPSLSIFERHPRNSSMLFAENNIPFSQQGLWTYTMPMAALRNQGLLHAMLAIASLHIARLQNASTTPSMQHYAWALRRVHASVGKQSTRLKVSTMAASMLLGFYEIMTADHMKWNTHLSGSKQLFVDTDFVKMAKEFRRLKLERAAAMGHGLGRKRRHSSEDPFSQVDMLDQILDVDDRVVSEMIGREVRYGDHGHIETPHMSIPPGLDLGKFEILKDLYWWYCKQDVYQSLVSGNPLLMDFSRWGNCPPRAPLGRVDAVYGSFDHLVLLLGRIADFASRDRERKLMQIKANGGQWRPSPGMNMPGPPPQAAPPPTPTPVSANGVPPGQNFGPPPGTAPPAMPQFFGMAPPPRANVQMPAMYAPFTPTHSVPTPQSAHPPQSPEHNLQQKKELAEQEYGRIRSALHTFSISLGDAFKPLPPEYHSPLDTPFGPAHFYRSYDIGCLWAIYNMAMIVAIRSHPDMPPAAHAAAGIAAHQTSHYAQEIGRIAAGIVPGPPNQPLNPTLGAALCESCMPSFFAAVQYRDADQRHVTVERIFSIAKRTGWGSAELIANGCETAWVKAFEAGRGPPYTRIVRPDGPNDDPRLNGSWEKLDPNAKPNANDDSDRRLVTTSDKARLNWAIGVMGVEADVEKIKIND</sequence>